<dbReference type="InterPro" id="IPR012337">
    <property type="entry name" value="RNaseH-like_sf"/>
</dbReference>
<dbReference type="SMART" id="SM00732">
    <property type="entry name" value="YqgFc"/>
    <property type="match status" value="1"/>
</dbReference>
<evidence type="ECO:0000256" key="6">
    <source>
        <dbReference type="SAM" id="MobiDB-lite"/>
    </source>
</evidence>
<proteinExistence type="inferred from homology"/>
<feature type="domain" description="YqgF/RNase H-like" evidence="7">
    <location>
        <begin position="35"/>
        <end position="137"/>
    </location>
</feature>
<dbReference type="NCBIfam" id="TIGR00250">
    <property type="entry name" value="RNAse_H_YqgF"/>
    <property type="match status" value="1"/>
</dbReference>
<accession>A0A238WYH0</accession>
<evidence type="ECO:0000256" key="5">
    <source>
        <dbReference type="HAMAP-Rule" id="MF_00651"/>
    </source>
</evidence>
<dbReference type="PANTHER" id="PTHR33317">
    <property type="entry name" value="POLYNUCLEOTIDYL TRANSFERASE, RIBONUCLEASE H-LIKE SUPERFAMILY PROTEIN"/>
    <property type="match status" value="1"/>
</dbReference>
<evidence type="ECO:0000259" key="7">
    <source>
        <dbReference type="SMART" id="SM00732"/>
    </source>
</evidence>
<dbReference type="InterPro" id="IPR006641">
    <property type="entry name" value="YqgF/RNaseH-like_dom"/>
</dbReference>
<gene>
    <name evidence="8" type="ORF">SAMN06265360_10876</name>
</gene>
<keyword evidence="4 5" id="KW-0378">Hydrolase</keyword>
<comment type="similarity">
    <text evidence="5">Belongs to the YqgF HJR family.</text>
</comment>
<dbReference type="GO" id="GO:0004518">
    <property type="term" value="F:nuclease activity"/>
    <property type="evidence" value="ECO:0007669"/>
    <property type="project" value="UniProtKB-KW"/>
</dbReference>
<dbReference type="GO" id="GO:0016788">
    <property type="term" value="F:hydrolase activity, acting on ester bonds"/>
    <property type="evidence" value="ECO:0007669"/>
    <property type="project" value="UniProtKB-UniRule"/>
</dbReference>
<comment type="subcellular location">
    <subcellularLocation>
        <location evidence="5">Cytoplasm</location>
    </subcellularLocation>
</comment>
<evidence type="ECO:0000313" key="8">
    <source>
        <dbReference type="EMBL" id="SNR51606.1"/>
    </source>
</evidence>
<dbReference type="GO" id="GO:0000967">
    <property type="term" value="P:rRNA 5'-end processing"/>
    <property type="evidence" value="ECO:0007669"/>
    <property type="project" value="UniProtKB-UniRule"/>
</dbReference>
<dbReference type="InterPro" id="IPR005227">
    <property type="entry name" value="YqgF"/>
</dbReference>
<comment type="function">
    <text evidence="5">Could be a nuclease involved in processing of the 5'-end of pre-16S rRNA.</text>
</comment>
<dbReference type="Gene3D" id="3.30.420.140">
    <property type="entry name" value="YqgF/RNase H-like domain"/>
    <property type="match status" value="1"/>
</dbReference>
<dbReference type="SUPFAM" id="SSF53098">
    <property type="entry name" value="Ribonuclease H-like"/>
    <property type="match status" value="1"/>
</dbReference>
<dbReference type="AlphaFoldDB" id="A0A238WYH0"/>
<evidence type="ECO:0000256" key="4">
    <source>
        <dbReference type="ARBA" id="ARBA00022801"/>
    </source>
</evidence>
<dbReference type="HAMAP" id="MF_00651">
    <property type="entry name" value="Nuclease_YqgF"/>
    <property type="match status" value="1"/>
</dbReference>
<feature type="region of interest" description="Disordered" evidence="6">
    <location>
        <begin position="1"/>
        <end position="40"/>
    </location>
</feature>
<evidence type="ECO:0000313" key="9">
    <source>
        <dbReference type="Proteomes" id="UP000198348"/>
    </source>
</evidence>
<keyword evidence="3 5" id="KW-0540">Nuclease</keyword>
<keyword evidence="2 5" id="KW-0690">Ribosome biogenesis</keyword>
<dbReference type="CDD" id="cd16964">
    <property type="entry name" value="YqgF"/>
    <property type="match status" value="1"/>
</dbReference>
<dbReference type="InterPro" id="IPR037027">
    <property type="entry name" value="YqgF/RNaseH-like_dom_sf"/>
</dbReference>
<dbReference type="PANTHER" id="PTHR33317:SF4">
    <property type="entry name" value="POLYNUCLEOTIDYL TRANSFERASE, RIBONUCLEASE H-LIKE SUPERFAMILY PROTEIN"/>
    <property type="match status" value="1"/>
</dbReference>
<dbReference type="EC" id="3.1.-.-" evidence="5"/>
<name>A0A238WYH0_9PSEU</name>
<evidence type="ECO:0000256" key="3">
    <source>
        <dbReference type="ARBA" id="ARBA00022722"/>
    </source>
</evidence>
<dbReference type="EMBL" id="FZNW01000008">
    <property type="protein sequence ID" value="SNR51606.1"/>
    <property type="molecule type" value="Genomic_DNA"/>
</dbReference>
<dbReference type="GO" id="GO:0005829">
    <property type="term" value="C:cytosol"/>
    <property type="evidence" value="ECO:0007669"/>
    <property type="project" value="TreeGrafter"/>
</dbReference>
<reference evidence="8 9" key="1">
    <citation type="submission" date="2017-06" db="EMBL/GenBank/DDBJ databases">
        <authorList>
            <person name="Kim H.J."/>
            <person name="Triplett B.A."/>
        </authorList>
    </citation>
    <scope>NUCLEOTIDE SEQUENCE [LARGE SCALE GENOMIC DNA]</scope>
    <source>
        <strain evidence="8 9">DSM 45207</strain>
    </source>
</reference>
<evidence type="ECO:0000256" key="1">
    <source>
        <dbReference type="ARBA" id="ARBA00022490"/>
    </source>
</evidence>
<organism evidence="8 9">
    <name type="scientific">Haloechinothrix alba</name>
    <dbReference type="NCBI Taxonomy" id="664784"/>
    <lineage>
        <taxon>Bacteria</taxon>
        <taxon>Bacillati</taxon>
        <taxon>Actinomycetota</taxon>
        <taxon>Actinomycetes</taxon>
        <taxon>Pseudonocardiales</taxon>
        <taxon>Pseudonocardiaceae</taxon>
        <taxon>Haloechinothrix</taxon>
    </lineage>
</organism>
<protein>
    <recommendedName>
        <fullName evidence="5">Putative pre-16S rRNA nuclease</fullName>
        <ecNumber evidence="5">3.1.-.-</ecNumber>
    </recommendedName>
</protein>
<keyword evidence="9" id="KW-1185">Reference proteome</keyword>
<evidence type="ECO:0000256" key="2">
    <source>
        <dbReference type="ARBA" id="ARBA00022517"/>
    </source>
</evidence>
<keyword evidence="1 5" id="KW-0963">Cytoplasm</keyword>
<dbReference type="Proteomes" id="UP000198348">
    <property type="component" value="Unassembled WGS sequence"/>
</dbReference>
<sequence length="193" mass="20062">MRQDERAGTVHGADGGGDAVTRGPDKPGEDDPGPGRRIGVDVGSVRVGVAMSDPSPMLASPLQTLRRSAGDGSDVAQLAELVTEHDVVEVVVGLPRTLADRHGSAAEEAVRYAGLVRHRIAPVPVRMADERLSTVSASRMLSARGMSAREQRAVVDQAAAVEILQGWLDARSARIDRSGTGGAASRPAGSSEE</sequence>
<dbReference type="Pfam" id="PF03652">
    <property type="entry name" value="RuvX"/>
    <property type="match status" value="1"/>
</dbReference>